<proteinExistence type="predicted"/>
<dbReference type="InterPro" id="IPR036010">
    <property type="entry name" value="2Fe-2S_ferredoxin-like_sf"/>
</dbReference>
<evidence type="ECO:0000256" key="5">
    <source>
        <dbReference type="ARBA" id="ARBA00023014"/>
    </source>
</evidence>
<keyword evidence="1" id="KW-0001">2Fe-2S</keyword>
<dbReference type="EMBL" id="DSOV01000016">
    <property type="protein sequence ID" value="HEN41700.1"/>
    <property type="molecule type" value="Genomic_DNA"/>
</dbReference>
<dbReference type="GO" id="GO:0046872">
    <property type="term" value="F:metal ion binding"/>
    <property type="evidence" value="ECO:0007669"/>
    <property type="project" value="UniProtKB-KW"/>
</dbReference>
<evidence type="ECO:0000256" key="4">
    <source>
        <dbReference type="ARBA" id="ARBA00023004"/>
    </source>
</evidence>
<dbReference type="Gene3D" id="1.10.150.120">
    <property type="entry name" value="[2Fe-2S]-binding domain"/>
    <property type="match status" value="1"/>
</dbReference>
<dbReference type="PANTHER" id="PTHR44379">
    <property type="entry name" value="OXIDOREDUCTASE WITH IRON-SULFUR SUBUNIT"/>
    <property type="match status" value="1"/>
</dbReference>
<evidence type="ECO:0000256" key="2">
    <source>
        <dbReference type="ARBA" id="ARBA00022723"/>
    </source>
</evidence>
<protein>
    <submittedName>
        <fullName evidence="7">(2Fe-2S)-binding protein</fullName>
    </submittedName>
</protein>
<comment type="caution">
    <text evidence="7">The sequence shown here is derived from an EMBL/GenBank/DDBJ whole genome shotgun (WGS) entry which is preliminary data.</text>
</comment>
<dbReference type="InterPro" id="IPR051452">
    <property type="entry name" value="Diverse_Oxidoreductases"/>
</dbReference>
<dbReference type="FunFam" id="3.10.20.30:FF:000020">
    <property type="entry name" value="Xanthine dehydrogenase iron-sulfur subunit"/>
    <property type="match status" value="1"/>
</dbReference>
<gene>
    <name evidence="7" type="ORF">ENQ87_04865</name>
</gene>
<dbReference type="InterPro" id="IPR012675">
    <property type="entry name" value="Beta-grasp_dom_sf"/>
</dbReference>
<dbReference type="InterPro" id="IPR036884">
    <property type="entry name" value="2Fe-2S-bd_dom_sf"/>
</dbReference>
<dbReference type="Gene3D" id="3.10.20.30">
    <property type="match status" value="1"/>
</dbReference>
<evidence type="ECO:0000313" key="7">
    <source>
        <dbReference type="EMBL" id="HEN41700.1"/>
    </source>
</evidence>
<dbReference type="PANTHER" id="PTHR44379:SF2">
    <property type="entry name" value="BLR6218 PROTEIN"/>
    <property type="match status" value="1"/>
</dbReference>
<evidence type="ECO:0000256" key="3">
    <source>
        <dbReference type="ARBA" id="ARBA00023002"/>
    </source>
</evidence>
<reference evidence="7" key="1">
    <citation type="journal article" date="2020" name="mSystems">
        <title>Genome- and Community-Level Interaction Insights into Carbon Utilization and Element Cycling Functions of Hydrothermarchaeota in Hydrothermal Sediment.</title>
        <authorList>
            <person name="Zhou Z."/>
            <person name="Liu Y."/>
            <person name="Xu W."/>
            <person name="Pan J."/>
            <person name="Luo Z.H."/>
            <person name="Li M."/>
        </authorList>
    </citation>
    <scope>NUCLEOTIDE SEQUENCE [LARGE SCALE GENOMIC DNA]</scope>
    <source>
        <strain evidence="7">SpSt-349</strain>
    </source>
</reference>
<keyword evidence="3" id="KW-0560">Oxidoreductase</keyword>
<dbReference type="SUPFAM" id="SSF47741">
    <property type="entry name" value="CO dehydrogenase ISP C-domain like"/>
    <property type="match status" value="1"/>
</dbReference>
<sequence>MIALTVNGMRHQLDVPPDTPLLWVIREVIGLTGTKFGCGMSLCGACTVHVEGKAIRSCVTPVSEVAGKEVTTIEGIPESHPVKQAWIADDVPQCGWCQPGQIMAAAALLAVNPKPDDAAIDEAMEGILCRCGTYQRIRRAIRRAAGTPSTGGAP</sequence>
<dbReference type="Pfam" id="PF00111">
    <property type="entry name" value="Fer2"/>
    <property type="match status" value="1"/>
</dbReference>
<dbReference type="SUPFAM" id="SSF54292">
    <property type="entry name" value="2Fe-2S ferredoxin-like"/>
    <property type="match status" value="1"/>
</dbReference>
<evidence type="ECO:0000259" key="6">
    <source>
        <dbReference type="PROSITE" id="PS51085"/>
    </source>
</evidence>
<dbReference type="GO" id="GO:0051537">
    <property type="term" value="F:2 iron, 2 sulfur cluster binding"/>
    <property type="evidence" value="ECO:0007669"/>
    <property type="project" value="UniProtKB-KW"/>
</dbReference>
<feature type="domain" description="2Fe-2S ferredoxin-type" evidence="6">
    <location>
        <begin position="1"/>
        <end position="76"/>
    </location>
</feature>
<organism evidence="7">
    <name type="scientific">Geobacter metallireducens</name>
    <dbReference type="NCBI Taxonomy" id="28232"/>
    <lineage>
        <taxon>Bacteria</taxon>
        <taxon>Pseudomonadati</taxon>
        <taxon>Thermodesulfobacteriota</taxon>
        <taxon>Desulfuromonadia</taxon>
        <taxon>Geobacterales</taxon>
        <taxon>Geobacteraceae</taxon>
        <taxon>Geobacter</taxon>
    </lineage>
</organism>
<keyword evidence="4" id="KW-0408">Iron</keyword>
<keyword evidence="5" id="KW-0411">Iron-sulfur</keyword>
<keyword evidence="2" id="KW-0479">Metal-binding</keyword>
<dbReference type="GO" id="GO:0016491">
    <property type="term" value="F:oxidoreductase activity"/>
    <property type="evidence" value="ECO:0007669"/>
    <property type="project" value="UniProtKB-KW"/>
</dbReference>
<dbReference type="CDD" id="cd00207">
    <property type="entry name" value="fer2"/>
    <property type="match status" value="1"/>
</dbReference>
<dbReference type="InterPro" id="IPR002888">
    <property type="entry name" value="2Fe-2S-bd"/>
</dbReference>
<dbReference type="InterPro" id="IPR001041">
    <property type="entry name" value="2Fe-2S_ferredoxin-type"/>
</dbReference>
<dbReference type="Pfam" id="PF01799">
    <property type="entry name" value="Fer2_2"/>
    <property type="match status" value="1"/>
</dbReference>
<dbReference type="PROSITE" id="PS51085">
    <property type="entry name" value="2FE2S_FER_2"/>
    <property type="match status" value="1"/>
</dbReference>
<evidence type="ECO:0000256" key="1">
    <source>
        <dbReference type="ARBA" id="ARBA00022714"/>
    </source>
</evidence>
<name>A0A831UBR7_GEOME</name>
<accession>A0A831UBR7</accession>
<dbReference type="AlphaFoldDB" id="A0A831UBR7"/>